<dbReference type="PANTHER" id="PTHR10157">
    <property type="entry name" value="DOPAMINE BETA HYDROXYLASE RELATED"/>
    <property type="match status" value="1"/>
</dbReference>
<dbReference type="CDD" id="cd09631">
    <property type="entry name" value="DOMON_DOH"/>
    <property type="match status" value="1"/>
</dbReference>
<dbReference type="GO" id="GO:0042421">
    <property type="term" value="P:norepinephrine biosynthetic process"/>
    <property type="evidence" value="ECO:0007669"/>
    <property type="project" value="TreeGrafter"/>
</dbReference>
<dbReference type="InterPro" id="IPR045266">
    <property type="entry name" value="DOH_DOMON"/>
</dbReference>
<evidence type="ECO:0000313" key="2">
    <source>
        <dbReference type="EMBL" id="CAG7818379.1"/>
    </source>
</evidence>
<dbReference type="GO" id="GO:0005507">
    <property type="term" value="F:copper ion binding"/>
    <property type="evidence" value="ECO:0007669"/>
    <property type="project" value="TreeGrafter"/>
</dbReference>
<comment type="caution">
    <text evidence="2">The sequence shown here is derived from an EMBL/GenBank/DDBJ whole genome shotgun (WGS) entry which is preliminary data.</text>
</comment>
<dbReference type="OrthoDB" id="19261at2759"/>
<dbReference type="PANTHER" id="PTHR10157:SF23">
    <property type="entry name" value="MOXD1 HOMOLOG 1"/>
    <property type="match status" value="1"/>
</dbReference>
<accession>A0A8J2KSU3</accession>
<dbReference type="SMART" id="SM00664">
    <property type="entry name" value="DoH"/>
    <property type="match status" value="1"/>
</dbReference>
<evidence type="ECO:0000313" key="3">
    <source>
        <dbReference type="Proteomes" id="UP000708208"/>
    </source>
</evidence>
<dbReference type="InterPro" id="IPR000945">
    <property type="entry name" value="DBH-like"/>
</dbReference>
<dbReference type="GO" id="GO:0030667">
    <property type="term" value="C:secretory granule membrane"/>
    <property type="evidence" value="ECO:0007669"/>
    <property type="project" value="TreeGrafter"/>
</dbReference>
<feature type="non-terminal residue" evidence="2">
    <location>
        <position position="1"/>
    </location>
</feature>
<dbReference type="Proteomes" id="UP000708208">
    <property type="component" value="Unassembled WGS sequence"/>
</dbReference>
<protein>
    <recommendedName>
        <fullName evidence="1">DOMON domain-containing protein</fullName>
    </recommendedName>
</protein>
<dbReference type="AlphaFoldDB" id="A0A8J2KSU3"/>
<dbReference type="GO" id="GO:0005615">
    <property type="term" value="C:extracellular space"/>
    <property type="evidence" value="ECO:0007669"/>
    <property type="project" value="TreeGrafter"/>
</dbReference>
<proteinExistence type="predicted"/>
<dbReference type="Pfam" id="PF03351">
    <property type="entry name" value="DOMON"/>
    <property type="match status" value="1"/>
</dbReference>
<evidence type="ECO:0000259" key="1">
    <source>
        <dbReference type="PROSITE" id="PS50836"/>
    </source>
</evidence>
<reference evidence="2" key="1">
    <citation type="submission" date="2021-06" db="EMBL/GenBank/DDBJ databases">
        <authorList>
            <person name="Hodson N. C."/>
            <person name="Mongue J. A."/>
            <person name="Jaron S. K."/>
        </authorList>
    </citation>
    <scope>NUCLEOTIDE SEQUENCE</scope>
</reference>
<dbReference type="GO" id="GO:0004500">
    <property type="term" value="F:dopamine beta-monooxygenase activity"/>
    <property type="evidence" value="ECO:0007669"/>
    <property type="project" value="InterPro"/>
</dbReference>
<gene>
    <name evidence="2" type="ORF">AFUS01_LOCUS28885</name>
</gene>
<dbReference type="GO" id="GO:0006589">
    <property type="term" value="P:octopamine biosynthetic process"/>
    <property type="evidence" value="ECO:0007669"/>
    <property type="project" value="TreeGrafter"/>
</dbReference>
<feature type="non-terminal residue" evidence="2">
    <location>
        <position position="168"/>
    </location>
</feature>
<feature type="domain" description="DOMON" evidence="1">
    <location>
        <begin position="1"/>
        <end position="115"/>
    </location>
</feature>
<organism evidence="2 3">
    <name type="scientific">Allacma fusca</name>
    <dbReference type="NCBI Taxonomy" id="39272"/>
    <lineage>
        <taxon>Eukaryota</taxon>
        <taxon>Metazoa</taxon>
        <taxon>Ecdysozoa</taxon>
        <taxon>Arthropoda</taxon>
        <taxon>Hexapoda</taxon>
        <taxon>Collembola</taxon>
        <taxon>Symphypleona</taxon>
        <taxon>Sminthuridae</taxon>
        <taxon>Allacma</taxon>
    </lineage>
</organism>
<dbReference type="EMBL" id="CAJVCH010419134">
    <property type="protein sequence ID" value="CAG7818379.1"/>
    <property type="molecule type" value="Genomic_DNA"/>
</dbReference>
<keyword evidence="3" id="KW-1185">Reference proteome</keyword>
<dbReference type="GO" id="GO:0042420">
    <property type="term" value="P:dopamine catabolic process"/>
    <property type="evidence" value="ECO:0007669"/>
    <property type="project" value="TreeGrafter"/>
</dbReference>
<dbReference type="InterPro" id="IPR005018">
    <property type="entry name" value="DOMON_domain"/>
</dbReference>
<sequence length="168" mass="19110">EFHWDTSHPDYLTGEIIATNVAGYAGIGFSRSGDMPGSDIILMWIDDQGRVYLKDFHATKNAAPIKDVQQDVELLTAERNDVGFRVIFRWKWDTCDDDEDFQIGHDTVKLIWAWSNDVFKGNGAFQWHGNVNRGVRSVSLKFEVPSSSRVPHEGGKYWDAIHPNFVVP</sequence>
<dbReference type="PROSITE" id="PS50836">
    <property type="entry name" value="DOMON"/>
    <property type="match status" value="1"/>
</dbReference>
<name>A0A8J2KSU3_9HEXA</name>